<keyword evidence="2" id="KW-1185">Reference proteome</keyword>
<proteinExistence type="predicted"/>
<dbReference type="EMBL" id="KQ459594">
    <property type="protein sequence ID" value="KPI96124.1"/>
    <property type="molecule type" value="Genomic_DNA"/>
</dbReference>
<evidence type="ECO:0000313" key="2">
    <source>
        <dbReference type="Proteomes" id="UP000053268"/>
    </source>
</evidence>
<gene>
    <name evidence="1" type="ORF">RR46_06858</name>
</gene>
<sequence length="35" mass="3849">MINITIKTLDAQNHPFEVGDEELDSSLIIATCVFA</sequence>
<evidence type="ECO:0000313" key="1">
    <source>
        <dbReference type="EMBL" id="KPI96124.1"/>
    </source>
</evidence>
<name>A0A194PTP3_PAPXU</name>
<dbReference type="Proteomes" id="UP000053268">
    <property type="component" value="Unassembled WGS sequence"/>
</dbReference>
<reference evidence="1 2" key="1">
    <citation type="journal article" date="2015" name="Nat. Commun.">
        <title>Outbred genome sequencing and CRISPR/Cas9 gene editing in butterflies.</title>
        <authorList>
            <person name="Li X."/>
            <person name="Fan D."/>
            <person name="Zhang W."/>
            <person name="Liu G."/>
            <person name="Zhang L."/>
            <person name="Zhao L."/>
            <person name="Fang X."/>
            <person name="Chen L."/>
            <person name="Dong Y."/>
            <person name="Chen Y."/>
            <person name="Ding Y."/>
            <person name="Zhao R."/>
            <person name="Feng M."/>
            <person name="Zhu Y."/>
            <person name="Feng Y."/>
            <person name="Jiang X."/>
            <person name="Zhu D."/>
            <person name="Xiang H."/>
            <person name="Feng X."/>
            <person name="Li S."/>
            <person name="Wang J."/>
            <person name="Zhang G."/>
            <person name="Kronforst M.R."/>
            <person name="Wang W."/>
        </authorList>
    </citation>
    <scope>NUCLEOTIDE SEQUENCE [LARGE SCALE GENOMIC DNA]</scope>
    <source>
        <strain evidence="1">Ya'a_city_454_Px</strain>
        <tissue evidence="1">Whole body</tissue>
    </source>
</reference>
<accession>A0A194PTP3</accession>
<organism evidence="1 2">
    <name type="scientific">Papilio xuthus</name>
    <name type="common">Asian swallowtail butterfly</name>
    <dbReference type="NCBI Taxonomy" id="66420"/>
    <lineage>
        <taxon>Eukaryota</taxon>
        <taxon>Metazoa</taxon>
        <taxon>Ecdysozoa</taxon>
        <taxon>Arthropoda</taxon>
        <taxon>Hexapoda</taxon>
        <taxon>Insecta</taxon>
        <taxon>Pterygota</taxon>
        <taxon>Neoptera</taxon>
        <taxon>Endopterygota</taxon>
        <taxon>Lepidoptera</taxon>
        <taxon>Glossata</taxon>
        <taxon>Ditrysia</taxon>
        <taxon>Papilionoidea</taxon>
        <taxon>Papilionidae</taxon>
        <taxon>Papilioninae</taxon>
        <taxon>Papilio</taxon>
    </lineage>
</organism>
<protein>
    <submittedName>
        <fullName evidence="1">Uncharacterized protein</fullName>
    </submittedName>
</protein>
<dbReference type="AlphaFoldDB" id="A0A194PTP3"/>